<evidence type="ECO:0000313" key="1">
    <source>
        <dbReference type="EMBL" id="TIA87085.1"/>
    </source>
</evidence>
<dbReference type="SUPFAM" id="SSF52047">
    <property type="entry name" value="RNI-like"/>
    <property type="match status" value="1"/>
</dbReference>
<proteinExistence type="predicted"/>
<dbReference type="Gene3D" id="1.25.40.10">
    <property type="entry name" value="Tetratricopeptide repeat domain"/>
    <property type="match status" value="1"/>
</dbReference>
<dbReference type="AlphaFoldDB" id="A0A4T0FHX6"/>
<dbReference type="EMBL" id="SPNW01000065">
    <property type="protein sequence ID" value="TIA87085.1"/>
    <property type="molecule type" value="Genomic_DNA"/>
</dbReference>
<name>A0A4T0FHX6_9BASI</name>
<evidence type="ECO:0000313" key="2">
    <source>
        <dbReference type="Proteomes" id="UP000310189"/>
    </source>
</evidence>
<comment type="caution">
    <text evidence="1">The sequence shown here is derived from an EMBL/GenBank/DDBJ whole genome shotgun (WGS) entry which is preliminary data.</text>
</comment>
<dbReference type="Proteomes" id="UP000310189">
    <property type="component" value="Unassembled WGS sequence"/>
</dbReference>
<gene>
    <name evidence="1" type="ORF">E3P99_03394</name>
</gene>
<dbReference type="InterPro" id="IPR011990">
    <property type="entry name" value="TPR-like_helical_dom_sf"/>
</dbReference>
<sequence length="617" mass="70920">MSSSSSSKKSYKPIFDAAVKKYRSERYEEALPLLVEVSDACHLSLPPLISLHQALSLNPHLAIYDTKCAALLKLNRNKEALAVARQMIAADERSIKVYQGYRRCITILMLSKHNKQALAMANLAVNKCKSVQGKDVTLLEEVLSLREELRAIELSRLSSYRDPMTVLPVEMILDIVELATESSEDYGMAARLSHVSRLWRQRVLDMPQLWRRCRVTFDGSGTAFQKLDAYYNRANQTPLRHLRAVLDGTKEYWRFFKRPLPYIDVNAERPLSTLDIVSTKDDELDTFDLYQTVSESLAKKVDTVKYAHSHSNAQIPRDVRPLRCMFLVNNVVKEVNLDSVYLMYERFLSQDSAEKWDREETKNDTLRHFKISRSYAPSFKAIALTFPSLKSLEWDMCTKRGPLMDRPVTEGVKVWHNDLQTLIVKMLPTYKESGGPPTDYALPALRYCELVNVSLRTLECVQKSPKLAHLSVHGTLDYRLPTDHPDARGMAYYMDRFVGVFEKLPELEVLDVTAMELGVRALRVIVEKRLCPRLKYINVSRHSGAFGRLLIDLVKQRNGGGDSAFTPIDTLVVNYCQELEHEAVTWVRKHVQTVQCVYTTKEELKAMPRQRYRYERV</sequence>
<accession>A0A4T0FHX6</accession>
<keyword evidence="2" id="KW-1185">Reference proteome</keyword>
<organism evidence="1 2">
    <name type="scientific">Wallemia hederae</name>
    <dbReference type="NCBI Taxonomy" id="1540922"/>
    <lineage>
        <taxon>Eukaryota</taxon>
        <taxon>Fungi</taxon>
        <taxon>Dikarya</taxon>
        <taxon>Basidiomycota</taxon>
        <taxon>Wallemiomycotina</taxon>
        <taxon>Wallemiomycetes</taxon>
        <taxon>Wallemiales</taxon>
        <taxon>Wallemiaceae</taxon>
        <taxon>Wallemia</taxon>
    </lineage>
</organism>
<protein>
    <submittedName>
        <fullName evidence="1">Uncharacterized protein</fullName>
    </submittedName>
</protein>
<dbReference type="OrthoDB" id="2423701at2759"/>
<reference evidence="1 2" key="1">
    <citation type="submission" date="2019-03" db="EMBL/GenBank/DDBJ databases">
        <title>Sequencing 23 genomes of Wallemia ichthyophaga.</title>
        <authorList>
            <person name="Gostincar C."/>
        </authorList>
    </citation>
    <scope>NUCLEOTIDE SEQUENCE [LARGE SCALE GENOMIC DNA]</scope>
    <source>
        <strain evidence="1 2">EXF-5753</strain>
    </source>
</reference>